<keyword evidence="2" id="KW-1185">Reference proteome</keyword>
<dbReference type="InterPro" id="IPR008764">
    <property type="entry name" value="Peptidase_U57"/>
</dbReference>
<dbReference type="OrthoDB" id="9785306at2"/>
<gene>
    <name evidence="1" type="ORF">SAMN05421736_12742</name>
</gene>
<dbReference type="Pfam" id="PF05582">
    <property type="entry name" value="Peptidase_U57"/>
    <property type="match status" value="1"/>
</dbReference>
<organism evidence="1 2">
    <name type="scientific">Evansella caseinilytica</name>
    <dbReference type="NCBI Taxonomy" id="1503961"/>
    <lineage>
        <taxon>Bacteria</taxon>
        <taxon>Bacillati</taxon>
        <taxon>Bacillota</taxon>
        <taxon>Bacilli</taxon>
        <taxon>Bacillales</taxon>
        <taxon>Bacillaceae</taxon>
        <taxon>Evansella</taxon>
    </lineage>
</organism>
<dbReference type="AlphaFoldDB" id="A0A1H3UVQ0"/>
<evidence type="ECO:0000313" key="2">
    <source>
        <dbReference type="Proteomes" id="UP000198935"/>
    </source>
</evidence>
<dbReference type="Proteomes" id="UP000198935">
    <property type="component" value="Unassembled WGS sequence"/>
</dbReference>
<reference evidence="2" key="1">
    <citation type="submission" date="2016-10" db="EMBL/GenBank/DDBJ databases">
        <authorList>
            <person name="Varghese N."/>
            <person name="Submissions S."/>
        </authorList>
    </citation>
    <scope>NUCLEOTIDE SEQUENCE [LARGE SCALE GENOMIC DNA]</scope>
    <source>
        <strain evidence="2">SP</strain>
    </source>
</reference>
<dbReference type="PIRSF" id="PIRSF011575">
    <property type="entry name" value="YabG"/>
    <property type="match status" value="1"/>
</dbReference>
<evidence type="ECO:0000313" key="1">
    <source>
        <dbReference type="EMBL" id="SDZ66493.1"/>
    </source>
</evidence>
<sequence>MAKIKVGQIVGRASYNCDIVFRVRNIEGNMAELHGEDMRLVADAPLSDLVPIEEKVRKRLEKRIRDKEESCYHLFRQDRKLVREKSEFEVTSGYTKKNSFFEMPGKVLHIDGDPLYLKKCTQVYDRLGVPVYGVHILEKEMPLQVASLIEMVRPDILVVTGHDAYMKSKGTEQELKAYRNSRHFVDTVKEARKVVPYMDHLVIFAGACQSNFQSLLKAGANFASSPDRVNIHALDPVYVVSKVSLTPFMEHVGIWDVLKTSLTGKEGLGGIETRGALRRGMPRYNDNAEE</sequence>
<accession>A0A1H3UVQ0</accession>
<name>A0A1H3UVQ0_9BACI</name>
<protein>
    <submittedName>
        <fullName evidence="1">Spore coat assemly protein</fullName>
    </submittedName>
</protein>
<dbReference type="NCBIfam" id="TIGR02855">
    <property type="entry name" value="spore_yabG"/>
    <property type="match status" value="1"/>
</dbReference>
<proteinExistence type="predicted"/>
<dbReference type="EMBL" id="FNPI01000027">
    <property type="protein sequence ID" value="SDZ66493.1"/>
    <property type="molecule type" value="Genomic_DNA"/>
</dbReference>
<dbReference type="STRING" id="1503961.SAMN05421736_12742"/>